<dbReference type="Pfam" id="PF00355">
    <property type="entry name" value="Rieske"/>
    <property type="match status" value="1"/>
</dbReference>
<evidence type="ECO:0000313" key="12">
    <source>
        <dbReference type="Proteomes" id="UP000462055"/>
    </source>
</evidence>
<feature type="compositionally biased region" description="Basic and acidic residues" evidence="9">
    <location>
        <begin position="14"/>
        <end position="23"/>
    </location>
</feature>
<keyword evidence="7" id="KW-0411">Iron-sulfur</keyword>
<evidence type="ECO:0000256" key="3">
    <source>
        <dbReference type="ARBA" id="ARBA00022723"/>
    </source>
</evidence>
<evidence type="ECO:0000313" key="11">
    <source>
        <dbReference type="EMBL" id="MWA03510.1"/>
    </source>
</evidence>
<keyword evidence="12" id="KW-1185">Reference proteome</keyword>
<feature type="compositionally biased region" description="Low complexity" evidence="9">
    <location>
        <begin position="1"/>
        <end position="11"/>
    </location>
</feature>
<feature type="domain" description="Rieske" evidence="10">
    <location>
        <begin position="61"/>
        <end position="145"/>
    </location>
</feature>
<protein>
    <submittedName>
        <fullName evidence="11">Rieske 2Fe-2S domain-containing protein</fullName>
    </submittedName>
</protein>
<evidence type="ECO:0000256" key="2">
    <source>
        <dbReference type="ARBA" id="ARBA00022714"/>
    </source>
</evidence>
<dbReference type="GO" id="GO:0051213">
    <property type="term" value="F:dioxygenase activity"/>
    <property type="evidence" value="ECO:0007669"/>
    <property type="project" value="UniProtKB-KW"/>
</dbReference>
<keyword evidence="8" id="KW-0520">NAD</keyword>
<dbReference type="CDD" id="cd03469">
    <property type="entry name" value="Rieske_RO_Alpha_N"/>
    <property type="match status" value="1"/>
</dbReference>
<dbReference type="GO" id="GO:0051537">
    <property type="term" value="F:2 iron, 2 sulfur cluster binding"/>
    <property type="evidence" value="ECO:0007669"/>
    <property type="project" value="UniProtKB-KW"/>
</dbReference>
<dbReference type="InterPro" id="IPR036922">
    <property type="entry name" value="Rieske_2Fe-2S_sf"/>
</dbReference>
<dbReference type="Proteomes" id="UP000462055">
    <property type="component" value="Unassembled WGS sequence"/>
</dbReference>
<evidence type="ECO:0000256" key="4">
    <source>
        <dbReference type="ARBA" id="ARBA00022964"/>
    </source>
</evidence>
<accession>A0A6I4MF60</accession>
<comment type="similarity">
    <text evidence="1">Belongs to the bacterial ring-hydroxylating dioxygenase alpha subunit family.</text>
</comment>
<organism evidence="11 12">
    <name type="scientific">Actinomadura physcomitrii</name>
    <dbReference type="NCBI Taxonomy" id="2650748"/>
    <lineage>
        <taxon>Bacteria</taxon>
        <taxon>Bacillati</taxon>
        <taxon>Actinomycetota</taxon>
        <taxon>Actinomycetes</taxon>
        <taxon>Streptosporangiales</taxon>
        <taxon>Thermomonosporaceae</taxon>
        <taxon>Actinomadura</taxon>
    </lineage>
</organism>
<dbReference type="Gene3D" id="2.102.10.10">
    <property type="entry name" value="Rieske [2Fe-2S] iron-sulphur domain"/>
    <property type="match status" value="1"/>
</dbReference>
<dbReference type="Pfam" id="PF00848">
    <property type="entry name" value="Ring_hydroxyl_A"/>
    <property type="match status" value="1"/>
</dbReference>
<dbReference type="InterPro" id="IPR015881">
    <property type="entry name" value="ARHD_Rieske_2Fe_2S"/>
</dbReference>
<evidence type="ECO:0000256" key="8">
    <source>
        <dbReference type="ARBA" id="ARBA00023027"/>
    </source>
</evidence>
<comment type="caution">
    <text evidence="11">The sequence shown here is derived from an EMBL/GenBank/DDBJ whole genome shotgun (WGS) entry which is preliminary data.</text>
</comment>
<evidence type="ECO:0000256" key="1">
    <source>
        <dbReference type="ARBA" id="ARBA00008751"/>
    </source>
</evidence>
<dbReference type="EMBL" id="WBMS02000020">
    <property type="protein sequence ID" value="MWA03510.1"/>
    <property type="molecule type" value="Genomic_DNA"/>
</dbReference>
<keyword evidence="3" id="KW-0479">Metal-binding</keyword>
<gene>
    <name evidence="11" type="ORF">F8568_024635</name>
</gene>
<dbReference type="GO" id="GO:0005506">
    <property type="term" value="F:iron ion binding"/>
    <property type="evidence" value="ECO:0007669"/>
    <property type="project" value="InterPro"/>
</dbReference>
<dbReference type="GO" id="GO:0004497">
    <property type="term" value="F:monooxygenase activity"/>
    <property type="evidence" value="ECO:0007669"/>
    <property type="project" value="UniProtKB-ARBA"/>
</dbReference>
<name>A0A6I4MF60_9ACTN</name>
<keyword evidence="5" id="KW-0560">Oxidoreductase</keyword>
<dbReference type="RefSeq" id="WP_151596055.1">
    <property type="nucleotide sequence ID" value="NZ_WBMS02000020.1"/>
</dbReference>
<dbReference type="SUPFAM" id="SSF55961">
    <property type="entry name" value="Bet v1-like"/>
    <property type="match status" value="1"/>
</dbReference>
<evidence type="ECO:0000256" key="6">
    <source>
        <dbReference type="ARBA" id="ARBA00023004"/>
    </source>
</evidence>
<reference evidence="11" key="1">
    <citation type="submission" date="2019-12" db="EMBL/GenBank/DDBJ databases">
        <title>Actinomadura physcomitrii sp. nov., a novel actinomycete isolated from moss [Physcomitrium sphaericum (Ludw) Fuernr].</title>
        <authorList>
            <person name="Zhuang X."/>
        </authorList>
    </citation>
    <scope>NUCLEOTIDE SEQUENCE [LARGE SCALE GENOMIC DNA]</scope>
    <source>
        <strain evidence="11">LD22</strain>
    </source>
</reference>
<dbReference type="InterPro" id="IPR001663">
    <property type="entry name" value="Rng_hydr_dOase-A"/>
</dbReference>
<dbReference type="Gene3D" id="3.90.380.10">
    <property type="entry name" value="Naphthalene 1,2-dioxygenase Alpha Subunit, Chain A, domain 1"/>
    <property type="match status" value="1"/>
</dbReference>
<dbReference type="InterPro" id="IPR015879">
    <property type="entry name" value="Ring_hydroxy_dOase_asu_C_dom"/>
</dbReference>
<keyword evidence="4" id="KW-0223">Dioxygenase</keyword>
<evidence type="ECO:0000256" key="9">
    <source>
        <dbReference type="SAM" id="MobiDB-lite"/>
    </source>
</evidence>
<dbReference type="InterPro" id="IPR017941">
    <property type="entry name" value="Rieske_2Fe-2S"/>
</dbReference>
<dbReference type="PROSITE" id="PS51296">
    <property type="entry name" value="RIESKE"/>
    <property type="match status" value="1"/>
</dbReference>
<proteinExistence type="inferred from homology"/>
<feature type="region of interest" description="Disordered" evidence="9">
    <location>
        <begin position="1"/>
        <end position="23"/>
    </location>
</feature>
<dbReference type="PROSITE" id="PS00570">
    <property type="entry name" value="RING_HYDROXYL_ALPHA"/>
    <property type="match status" value="1"/>
</dbReference>
<evidence type="ECO:0000259" key="10">
    <source>
        <dbReference type="PROSITE" id="PS51296"/>
    </source>
</evidence>
<keyword evidence="6" id="KW-0408">Iron</keyword>
<keyword evidence="2" id="KW-0001">2Fe-2S</keyword>
<dbReference type="PANTHER" id="PTHR43756">
    <property type="entry name" value="CHOLINE MONOOXYGENASE, CHLOROPLASTIC"/>
    <property type="match status" value="1"/>
</dbReference>
<evidence type="ECO:0000256" key="7">
    <source>
        <dbReference type="ARBA" id="ARBA00023014"/>
    </source>
</evidence>
<dbReference type="PRINTS" id="PR00090">
    <property type="entry name" value="RNGDIOXGNASE"/>
</dbReference>
<evidence type="ECO:0000256" key="5">
    <source>
        <dbReference type="ARBA" id="ARBA00023002"/>
    </source>
</evidence>
<dbReference type="AlphaFoldDB" id="A0A6I4MF60"/>
<dbReference type="SUPFAM" id="SSF50022">
    <property type="entry name" value="ISP domain"/>
    <property type="match status" value="1"/>
</dbReference>
<dbReference type="PANTHER" id="PTHR43756:SF1">
    <property type="entry name" value="3-PHENYLPROPIONATE_CINNAMIC ACID DIOXYGENASE SUBUNIT ALPHA"/>
    <property type="match status" value="1"/>
</dbReference>
<dbReference type="GO" id="GO:0016705">
    <property type="term" value="F:oxidoreductase activity, acting on paired donors, with incorporation or reduction of molecular oxygen"/>
    <property type="evidence" value="ECO:0007669"/>
    <property type="project" value="UniProtKB-ARBA"/>
</dbReference>
<sequence>MTTTAGAAGTGLPEVERIPPRSTRYVRDERDPNAFLVQRSVFVDEDVLAREREAIFNRCWVYVGHGSEIPEPNDFVSRTVVGRPVLFTRDKDGEVRVWYNACTHRGAEVCRERRGNARRFRCFYHSWSFSTDGRLVAMPDEDAYPEGFSKEAHRLRGPARVESYRGFYFMNVRADAEPLEDYLAGTKYYLDLTADQSAAGMVVTPGSHEYSIKANWKLLVENSFDGYHAIPVHKTYLDVQRSRGDQIAGSTDSDWKRSYAYDLGNGHAVTVKEAPWGRPIARWKPSMGEDTREIVEDSYRRLVAAHGTRRADEIAGLDFNMHVFPNLSINNIMAVIIRTYHPVTPGLMHVNAWSLAPAEESPAARRVRNESFLSFLGPAGLATPDDNEALESCHRGYASDPGGGWSDVSRGMDLDEPRNWDELQMRTFWRRWSDLVEGPGGGNGGEH</sequence>